<dbReference type="GO" id="GO:0003677">
    <property type="term" value="F:DNA binding"/>
    <property type="evidence" value="ECO:0007669"/>
    <property type="project" value="UniProtKB-UniRule"/>
</dbReference>
<dbReference type="GO" id="GO:0000712">
    <property type="term" value="P:resolution of meiotic recombination intermediates"/>
    <property type="evidence" value="ECO:0007669"/>
    <property type="project" value="TreeGrafter"/>
</dbReference>
<feature type="region of interest" description="Disordered" evidence="16">
    <location>
        <begin position="101"/>
        <end position="120"/>
    </location>
</feature>
<feature type="region of interest" description="Disordered" evidence="16">
    <location>
        <begin position="249"/>
        <end position="293"/>
    </location>
</feature>
<feature type="region of interest" description="Disordered" evidence="16">
    <location>
        <begin position="308"/>
        <end position="358"/>
    </location>
</feature>
<dbReference type="HOGENOM" id="CLU_034515_0_0_1"/>
<dbReference type="VEuPathDB" id="FungiDB:PYU1_G006476"/>
<dbReference type="eggNOG" id="KOG2379">
    <property type="taxonomic scope" value="Eukaryota"/>
</dbReference>
<dbReference type="Gene3D" id="1.10.150.670">
    <property type="entry name" value="Crossover junction endonuclease EME1, DNA-binding domain"/>
    <property type="match status" value="1"/>
</dbReference>
<keyword evidence="6 15" id="KW-0479">Metal-binding</keyword>
<dbReference type="PANTHER" id="PTHR13451:SF0">
    <property type="entry name" value="CROSSOVER JUNCTION ENDONUCLEASE MUS81"/>
    <property type="match status" value="1"/>
</dbReference>
<comment type="cofactor">
    <cofactor evidence="1 15">
        <name>Mg(2+)</name>
        <dbReference type="ChEBI" id="CHEBI:18420"/>
    </cofactor>
</comment>
<dbReference type="InterPro" id="IPR033309">
    <property type="entry name" value="Mus81"/>
</dbReference>
<dbReference type="GO" id="GO:0000727">
    <property type="term" value="P:double-strand break repair via break-induced replication"/>
    <property type="evidence" value="ECO:0007669"/>
    <property type="project" value="UniProtKB-UniRule"/>
</dbReference>
<dbReference type="Gene3D" id="1.10.150.110">
    <property type="entry name" value="DNA polymerase beta, N-terminal domain-like"/>
    <property type="match status" value="1"/>
</dbReference>
<dbReference type="InterPro" id="IPR042530">
    <property type="entry name" value="EME1/EME2_C"/>
</dbReference>
<evidence type="ECO:0000256" key="13">
    <source>
        <dbReference type="ARBA" id="ARBA00023242"/>
    </source>
</evidence>
<feature type="domain" description="ERCC4" evidence="17">
    <location>
        <begin position="380"/>
        <end position="479"/>
    </location>
</feature>
<keyword evidence="14" id="KW-0469">Meiosis</keyword>
<evidence type="ECO:0000256" key="6">
    <source>
        <dbReference type="ARBA" id="ARBA00022723"/>
    </source>
</evidence>
<keyword evidence="9 15" id="KW-0378">Hydrolase</keyword>
<evidence type="ECO:0000256" key="12">
    <source>
        <dbReference type="ARBA" id="ARBA00023204"/>
    </source>
</evidence>
<feature type="compositionally biased region" description="Low complexity" evidence="16">
    <location>
        <begin position="255"/>
        <end position="286"/>
    </location>
</feature>
<evidence type="ECO:0000256" key="4">
    <source>
        <dbReference type="ARBA" id="ARBA00017114"/>
    </source>
</evidence>
<dbReference type="GO" id="GO:0048257">
    <property type="term" value="F:3'-flap endonuclease activity"/>
    <property type="evidence" value="ECO:0007669"/>
    <property type="project" value="TreeGrafter"/>
</dbReference>
<evidence type="ECO:0000256" key="7">
    <source>
        <dbReference type="ARBA" id="ARBA00022759"/>
    </source>
</evidence>
<dbReference type="FunFam" id="3.40.50.10130:FF:000005">
    <property type="entry name" value="crossover junction endonuclease MUS81 isoform X1"/>
    <property type="match status" value="1"/>
</dbReference>
<protein>
    <recommendedName>
        <fullName evidence="4 15">Crossover junction endonuclease MUS81</fullName>
        <ecNumber evidence="15">3.1.22.-</ecNumber>
    </recommendedName>
</protein>
<comment type="subunit">
    <text evidence="15">Interacts with EME1.</text>
</comment>
<dbReference type="Gene3D" id="3.40.50.10130">
    <property type="match status" value="1"/>
</dbReference>
<evidence type="ECO:0000313" key="19">
    <source>
        <dbReference type="Proteomes" id="UP000019132"/>
    </source>
</evidence>
<dbReference type="EC" id="3.1.22.-" evidence="15"/>
<dbReference type="SUPFAM" id="SSF47802">
    <property type="entry name" value="DNA polymerase beta, N-terminal domain-like"/>
    <property type="match status" value="1"/>
</dbReference>
<feature type="region of interest" description="Disordered" evidence="16">
    <location>
        <begin position="125"/>
        <end position="145"/>
    </location>
</feature>
<keyword evidence="11 15" id="KW-0233">DNA recombination</keyword>
<dbReference type="PANTHER" id="PTHR13451">
    <property type="entry name" value="CLASS II CROSSOVER JUNCTION ENDONUCLEASE MUS81"/>
    <property type="match status" value="1"/>
</dbReference>
<dbReference type="GO" id="GO:0031573">
    <property type="term" value="P:mitotic intra-S DNA damage checkpoint signaling"/>
    <property type="evidence" value="ECO:0007669"/>
    <property type="project" value="TreeGrafter"/>
</dbReference>
<proteinExistence type="inferred from homology"/>
<dbReference type="CDD" id="cd20074">
    <property type="entry name" value="XPF_nuclease_Mus81"/>
    <property type="match status" value="1"/>
</dbReference>
<dbReference type="OMA" id="NNFFVQQ"/>
<keyword evidence="7 15" id="KW-0255">Endonuclease</keyword>
<dbReference type="GO" id="GO:0048476">
    <property type="term" value="C:Holliday junction resolvase complex"/>
    <property type="evidence" value="ECO:0007669"/>
    <property type="project" value="UniProtKB-UniRule"/>
</dbReference>
<dbReference type="EMBL" id="GL376604">
    <property type="status" value="NOT_ANNOTATED_CDS"/>
    <property type="molecule type" value="Genomic_DNA"/>
</dbReference>
<dbReference type="Pfam" id="PF02732">
    <property type="entry name" value="ERCC4"/>
    <property type="match status" value="1"/>
</dbReference>
<dbReference type="GO" id="GO:0006308">
    <property type="term" value="P:DNA catabolic process"/>
    <property type="evidence" value="ECO:0007669"/>
    <property type="project" value="UniProtKB-UniRule"/>
</dbReference>
<reference evidence="18" key="3">
    <citation type="submission" date="2015-02" db="UniProtKB">
        <authorList>
            <consortium name="EnsemblProtists"/>
        </authorList>
    </citation>
    <scope>IDENTIFICATION</scope>
    <source>
        <strain evidence="18">DAOM BR144</strain>
    </source>
</reference>
<accession>K3WNE6</accession>
<dbReference type="STRING" id="431595.K3WNE6"/>
<evidence type="ECO:0000256" key="14">
    <source>
        <dbReference type="ARBA" id="ARBA00023254"/>
    </source>
</evidence>
<dbReference type="SMART" id="SM00891">
    <property type="entry name" value="ERCC4"/>
    <property type="match status" value="1"/>
</dbReference>
<dbReference type="InterPro" id="IPR006166">
    <property type="entry name" value="ERCC4_domain"/>
</dbReference>
<comment type="subcellular location">
    <subcellularLocation>
        <location evidence="2 15">Nucleus</location>
    </subcellularLocation>
</comment>
<evidence type="ECO:0000313" key="18">
    <source>
        <dbReference type="EnsemblProtists" id="PYU1_T006488"/>
    </source>
</evidence>
<keyword evidence="5 15" id="KW-0540">Nuclease</keyword>
<reference evidence="19" key="1">
    <citation type="journal article" date="2010" name="Genome Biol.">
        <title>Genome sequence of the necrotrophic plant pathogen Pythium ultimum reveals original pathogenicity mechanisms and effector repertoire.</title>
        <authorList>
            <person name="Levesque C.A."/>
            <person name="Brouwer H."/>
            <person name="Cano L."/>
            <person name="Hamilton J.P."/>
            <person name="Holt C."/>
            <person name="Huitema E."/>
            <person name="Raffaele S."/>
            <person name="Robideau G.P."/>
            <person name="Thines M."/>
            <person name="Win J."/>
            <person name="Zerillo M.M."/>
            <person name="Beakes G.W."/>
            <person name="Boore J.L."/>
            <person name="Busam D."/>
            <person name="Dumas B."/>
            <person name="Ferriera S."/>
            <person name="Fuerstenberg S.I."/>
            <person name="Gachon C.M."/>
            <person name="Gaulin E."/>
            <person name="Govers F."/>
            <person name="Grenville-Briggs L."/>
            <person name="Horner N."/>
            <person name="Hostetler J."/>
            <person name="Jiang R.H."/>
            <person name="Johnson J."/>
            <person name="Krajaejun T."/>
            <person name="Lin H."/>
            <person name="Meijer H.J."/>
            <person name="Moore B."/>
            <person name="Morris P."/>
            <person name="Phuntmart V."/>
            <person name="Puiu D."/>
            <person name="Shetty J."/>
            <person name="Stajich J.E."/>
            <person name="Tripathy S."/>
            <person name="Wawra S."/>
            <person name="van West P."/>
            <person name="Whitty B.R."/>
            <person name="Coutinho P.M."/>
            <person name="Henrissat B."/>
            <person name="Martin F."/>
            <person name="Thomas P.D."/>
            <person name="Tyler B.M."/>
            <person name="De Vries R.P."/>
            <person name="Kamoun S."/>
            <person name="Yandell M."/>
            <person name="Tisserat N."/>
            <person name="Buell C.R."/>
        </authorList>
    </citation>
    <scope>NUCLEOTIDE SEQUENCE</scope>
    <source>
        <strain evidence="19">DAOM:BR144</strain>
    </source>
</reference>
<evidence type="ECO:0000256" key="8">
    <source>
        <dbReference type="ARBA" id="ARBA00022763"/>
    </source>
</evidence>
<dbReference type="InterPro" id="IPR047416">
    <property type="entry name" value="XPF_nuclease_Mus81"/>
</dbReference>
<feature type="compositionally biased region" description="Low complexity" evidence="16">
    <location>
        <begin position="129"/>
        <end position="145"/>
    </location>
</feature>
<dbReference type="InterPro" id="IPR011335">
    <property type="entry name" value="Restrct_endonuc-II-like"/>
</dbReference>
<sequence length="674" mass="74356">MANDGGSADAAATARKRKRSAQGCVNEENDVLVEELKRVKARVRESSHLASNYSRAISSIMHHDAVIRNASQAKQLKNIGNYIANQIHSILRKKQLLIESNPHDGDGGGGGEARDAAAALQRLHKQHQQAKAQKNPPAAATTANEAQLAAHAPIATRVSSENAQKEYAPAYRKQPWYVIKVMDQENANAEAGAISVETLLLKMQQVGYDGSLPKLKACIQSLCGTHEVVRRSSAGLLFLSEKGNRSVKLCPGSLPAPSSAPTQPPQQASLITSSSAPPQSTLSSSAIALPPVSDNPAHPSVVCIELSDSEETVSDHEASGSEAETIRASSSPVITDSFEYEPDEEPPPYLESPPAAVEKPPSNIYTEYEIVAASDEWELVLILDHREILSRRNRSILERKLLERNVTCEVRSLNVGDVQWVAKRYRNGDVQEFVLNAIVERKEMRDLSGSIIDRRYTEQKARLRASGLTHIIYLAEGSFSQQTTVRSGGLQTALCRTQVQNQFFVQFCQNADESVAFLAGVHARLLAKFPCDKCRNTEMPSLQQRSGCQLPMQATQREFEEMFCRPAQTFSTFNALFRKKTQFTVSEIYQMMLMQVPGFSAAKTVGVTSTHSTFRQLRDALLDHEHRSKDERVENIRCGETQRRLGVKSRECLSYLLTSAMYNDNDAASAVPHE</sequence>
<evidence type="ECO:0000256" key="16">
    <source>
        <dbReference type="SAM" id="MobiDB-lite"/>
    </source>
</evidence>
<evidence type="ECO:0000256" key="5">
    <source>
        <dbReference type="ARBA" id="ARBA00022722"/>
    </source>
</evidence>
<evidence type="ECO:0000256" key="3">
    <source>
        <dbReference type="ARBA" id="ARBA00010015"/>
    </source>
</evidence>
<dbReference type="SUPFAM" id="SSF52980">
    <property type="entry name" value="Restriction endonuclease-like"/>
    <property type="match status" value="1"/>
</dbReference>
<comment type="similarity">
    <text evidence="3 15">Belongs to the XPF family.</text>
</comment>
<dbReference type="GO" id="GO:0046872">
    <property type="term" value="F:metal ion binding"/>
    <property type="evidence" value="ECO:0007669"/>
    <property type="project" value="UniProtKB-UniRule"/>
</dbReference>
<evidence type="ECO:0000256" key="1">
    <source>
        <dbReference type="ARBA" id="ARBA00001946"/>
    </source>
</evidence>
<evidence type="ECO:0000256" key="9">
    <source>
        <dbReference type="ARBA" id="ARBA00022801"/>
    </source>
</evidence>
<dbReference type="GO" id="GO:0008821">
    <property type="term" value="F:crossover junction DNA endonuclease activity"/>
    <property type="evidence" value="ECO:0007669"/>
    <property type="project" value="UniProtKB-UniRule"/>
</dbReference>
<name>K3WNE6_GLOUD</name>
<dbReference type="InParanoid" id="K3WNE6"/>
<keyword evidence="10 15" id="KW-0460">Magnesium</keyword>
<dbReference type="InterPro" id="IPR027421">
    <property type="entry name" value="DNA_pol_lamdba_lyase_dom_sf"/>
</dbReference>
<keyword evidence="8 15" id="KW-0227">DNA damage</keyword>
<dbReference type="Pfam" id="PF14716">
    <property type="entry name" value="HHH_8"/>
    <property type="match status" value="1"/>
</dbReference>
<feature type="region of interest" description="Disordered" evidence="16">
    <location>
        <begin position="1"/>
        <end position="24"/>
    </location>
</feature>
<dbReference type="GO" id="GO:0005634">
    <property type="term" value="C:nucleus"/>
    <property type="evidence" value="ECO:0007669"/>
    <property type="project" value="UniProtKB-SubCell"/>
</dbReference>
<reference evidence="19" key="2">
    <citation type="submission" date="2010-04" db="EMBL/GenBank/DDBJ databases">
        <authorList>
            <person name="Buell R."/>
            <person name="Hamilton J."/>
            <person name="Hostetler J."/>
        </authorList>
    </citation>
    <scope>NUCLEOTIDE SEQUENCE [LARGE SCALE GENOMIC DNA]</scope>
    <source>
        <strain evidence="19">DAOM:BR144</strain>
    </source>
</reference>
<organism evidence="18 19">
    <name type="scientific">Globisporangium ultimum (strain ATCC 200006 / CBS 805.95 / DAOM BR144)</name>
    <name type="common">Pythium ultimum</name>
    <dbReference type="NCBI Taxonomy" id="431595"/>
    <lineage>
        <taxon>Eukaryota</taxon>
        <taxon>Sar</taxon>
        <taxon>Stramenopiles</taxon>
        <taxon>Oomycota</taxon>
        <taxon>Peronosporomycetes</taxon>
        <taxon>Pythiales</taxon>
        <taxon>Pythiaceae</taxon>
        <taxon>Globisporangium</taxon>
    </lineage>
</organism>
<dbReference type="InterPro" id="IPR010996">
    <property type="entry name" value="HHH_MUS81"/>
</dbReference>
<feature type="compositionally biased region" description="Low complexity" evidence="16">
    <location>
        <begin position="1"/>
        <end position="13"/>
    </location>
</feature>
<evidence type="ECO:0000259" key="17">
    <source>
        <dbReference type="SMART" id="SM00891"/>
    </source>
</evidence>
<evidence type="ECO:0000256" key="10">
    <source>
        <dbReference type="ARBA" id="ARBA00022842"/>
    </source>
</evidence>
<keyword evidence="13 15" id="KW-0539">Nucleus</keyword>
<dbReference type="EnsemblProtists" id="PYU1_T006488">
    <property type="protein sequence ID" value="PYU1_T006488"/>
    <property type="gene ID" value="PYU1_G006476"/>
</dbReference>
<evidence type="ECO:0000256" key="2">
    <source>
        <dbReference type="ARBA" id="ARBA00004123"/>
    </source>
</evidence>
<evidence type="ECO:0000256" key="11">
    <source>
        <dbReference type="ARBA" id="ARBA00023172"/>
    </source>
</evidence>
<keyword evidence="12 15" id="KW-0234">DNA repair</keyword>
<dbReference type="Proteomes" id="UP000019132">
    <property type="component" value="Unassembled WGS sequence"/>
</dbReference>
<dbReference type="AlphaFoldDB" id="K3WNE6"/>
<comment type="function">
    <text evidence="15">Interacts with EME1 to form a DNA structure-specific endonuclease with substrate preference for branched DNA structures with a 5'-end at the branch nick. Typical substrates include 3'-flap structures, D-loops, replication forks and nicked Holliday junctions. May be required in mitosis for the processing of stalled or collapsed replication fork intermediates. May be required in meiosis for the repair of meiosis-specific double strand breaks subsequent to single-end invasion (SEI).</text>
</comment>
<keyword evidence="19" id="KW-1185">Reference proteome</keyword>
<evidence type="ECO:0000256" key="15">
    <source>
        <dbReference type="RuleBase" id="RU369042"/>
    </source>
</evidence>